<reference evidence="1 2" key="1">
    <citation type="journal article" date="2018" name="Biotechnol. Adv.">
        <title>Improved genomic resources and new bioinformatic workflow for the carcinogenic parasite Clonorchis sinensis: Biotechnological implications.</title>
        <authorList>
            <person name="Wang D."/>
            <person name="Korhonen P.K."/>
            <person name="Gasser R.B."/>
            <person name="Young N.D."/>
        </authorList>
    </citation>
    <scope>NUCLEOTIDE SEQUENCE [LARGE SCALE GENOMIC DNA]</scope>
    <source>
        <strain evidence="1">Cs-k2</strain>
    </source>
</reference>
<accession>A0A3R7JH29</accession>
<dbReference type="EMBL" id="NIRI02000042">
    <property type="protein sequence ID" value="KAG5449106.1"/>
    <property type="molecule type" value="Genomic_DNA"/>
</dbReference>
<organism evidence="1 2">
    <name type="scientific">Clonorchis sinensis</name>
    <name type="common">Chinese liver fluke</name>
    <dbReference type="NCBI Taxonomy" id="79923"/>
    <lineage>
        <taxon>Eukaryota</taxon>
        <taxon>Metazoa</taxon>
        <taxon>Spiralia</taxon>
        <taxon>Lophotrochozoa</taxon>
        <taxon>Platyhelminthes</taxon>
        <taxon>Trematoda</taxon>
        <taxon>Digenea</taxon>
        <taxon>Opisthorchiida</taxon>
        <taxon>Opisthorchiata</taxon>
        <taxon>Opisthorchiidae</taxon>
        <taxon>Clonorchis</taxon>
    </lineage>
</organism>
<dbReference type="AlphaFoldDB" id="A0A3R7JH29"/>
<reference evidence="1 2" key="2">
    <citation type="journal article" date="2021" name="Genomics">
        <title>High-quality reference genome for Clonorchis sinensis.</title>
        <authorList>
            <person name="Young N.D."/>
            <person name="Stroehlein A.J."/>
            <person name="Kinkar L."/>
            <person name="Wang T."/>
            <person name="Sohn W.M."/>
            <person name="Chang B.C.H."/>
            <person name="Kaur P."/>
            <person name="Weisz D."/>
            <person name="Dudchenko O."/>
            <person name="Aiden E.L."/>
            <person name="Korhonen P.K."/>
            <person name="Gasser R.B."/>
        </authorList>
    </citation>
    <scope>NUCLEOTIDE SEQUENCE [LARGE SCALE GENOMIC DNA]</scope>
    <source>
        <strain evidence="1">Cs-k2</strain>
    </source>
</reference>
<evidence type="ECO:0000313" key="1">
    <source>
        <dbReference type="EMBL" id="KAG5449106.1"/>
    </source>
</evidence>
<dbReference type="InParanoid" id="A0A3R7JH29"/>
<keyword evidence="2" id="KW-1185">Reference proteome</keyword>
<proteinExistence type="predicted"/>
<evidence type="ECO:0000313" key="2">
    <source>
        <dbReference type="Proteomes" id="UP000286415"/>
    </source>
</evidence>
<sequence>MCCTKTILSISWYRIQDIAVYSFERTPFIRLLGTSRQLKNILNKRTSWDLVESPVKTRLIAGNVSTSHDRFHPSCGSSGRRGPRVSVNPVFYLSPNCMKLNNYTHLLTNLVFAGDSPESQLNFFSNPHPSPNHPQYKFFCHPKMNLCFSLSVDFPIPKWDDLELTQWLRRSLTERKVCGSNPIPASRVLLSRLGQLDSMSVLLLSADGMTAMPKKDITIERFWGEMAQWLWREVTDRKVHGSNPTSGSQLPLSRLGQPGTSQPSCFLLVAWQLGTGRALKLNDYLIFNYIRAVSERF</sequence>
<comment type="caution">
    <text evidence="1">The sequence shown here is derived from an EMBL/GenBank/DDBJ whole genome shotgun (WGS) entry which is preliminary data.</text>
</comment>
<protein>
    <submittedName>
        <fullName evidence="1">Uncharacterized protein</fullName>
    </submittedName>
</protein>
<gene>
    <name evidence="1" type="ORF">CSKR_100240</name>
</gene>
<dbReference type="Proteomes" id="UP000286415">
    <property type="component" value="Unassembled WGS sequence"/>
</dbReference>
<name>A0A3R7JH29_CLOSI</name>